<dbReference type="Gene3D" id="6.10.250.1740">
    <property type="match status" value="1"/>
</dbReference>
<feature type="compositionally biased region" description="Basic and acidic residues" evidence="26">
    <location>
        <begin position="390"/>
        <end position="413"/>
    </location>
</feature>
<feature type="binding site" evidence="23">
    <location>
        <position position="909"/>
    </location>
    <ligand>
        <name>Mg(2+)</name>
        <dbReference type="ChEBI" id="CHEBI:18420"/>
    </ligand>
</feature>
<dbReference type="SUPFAM" id="SSF56112">
    <property type="entry name" value="Protein kinase-like (PK-like)"/>
    <property type="match status" value="1"/>
</dbReference>
<feature type="transmembrane region" description="Helical" evidence="27">
    <location>
        <begin position="650"/>
        <end position="670"/>
    </location>
</feature>
<dbReference type="GO" id="GO:1902036">
    <property type="term" value="P:regulation of hematopoietic stem cell differentiation"/>
    <property type="evidence" value="ECO:0007669"/>
    <property type="project" value="UniProtKB-ARBA"/>
</dbReference>
<evidence type="ECO:0000256" key="18">
    <source>
        <dbReference type="ARBA" id="ARBA00023319"/>
    </source>
</evidence>
<dbReference type="FunFam" id="1.10.510.10:FF:000007">
    <property type="entry name" value="Fibroblast growth factor receptor"/>
    <property type="match status" value="1"/>
</dbReference>
<feature type="compositionally biased region" description="Acidic residues" evidence="26">
    <location>
        <begin position="143"/>
        <end position="156"/>
    </location>
</feature>
<evidence type="ECO:0000256" key="21">
    <source>
        <dbReference type="PIRSR" id="PIRSR000615-1"/>
    </source>
</evidence>
<feature type="region of interest" description="Disordered" evidence="26">
    <location>
        <begin position="386"/>
        <end position="420"/>
    </location>
</feature>
<keyword evidence="7" id="KW-0732">Signal</keyword>
<keyword evidence="10" id="KW-0418">Kinase</keyword>
<dbReference type="GO" id="GO:0005524">
    <property type="term" value="F:ATP binding"/>
    <property type="evidence" value="ECO:0007669"/>
    <property type="project" value="UniProtKB-UniRule"/>
</dbReference>
<dbReference type="FunFam" id="2.60.40.10:FF:000020">
    <property type="entry name" value="Fibroblast growth factor receptor"/>
    <property type="match status" value="2"/>
</dbReference>
<comment type="catalytic activity">
    <reaction evidence="20">
        <text>L-tyrosyl-[protein] + ATP = O-phospho-L-tyrosyl-[protein] + ADP + H(+)</text>
        <dbReference type="Rhea" id="RHEA:10596"/>
        <dbReference type="Rhea" id="RHEA-COMP:10136"/>
        <dbReference type="Rhea" id="RHEA-COMP:20101"/>
        <dbReference type="ChEBI" id="CHEBI:15378"/>
        <dbReference type="ChEBI" id="CHEBI:30616"/>
        <dbReference type="ChEBI" id="CHEBI:46858"/>
        <dbReference type="ChEBI" id="CHEBI:61978"/>
        <dbReference type="ChEBI" id="CHEBI:456216"/>
        <dbReference type="EC" id="2.7.10.1"/>
    </reaction>
</comment>
<feature type="domain" description="Ig-like" evidence="29">
    <location>
        <begin position="158"/>
        <end position="251"/>
    </location>
</feature>
<keyword evidence="23" id="KW-0460">Magnesium</keyword>
<feature type="transmembrane region" description="Helical" evidence="27">
    <location>
        <begin position="567"/>
        <end position="587"/>
    </location>
</feature>
<feature type="binding site" evidence="22 25">
    <location>
        <position position="782"/>
    </location>
    <ligand>
        <name>ATP</name>
        <dbReference type="ChEBI" id="CHEBI:30616"/>
    </ligand>
</feature>
<dbReference type="FunFam" id="2.60.40.10:FF:000423">
    <property type="entry name" value="Fibroblast growth factor receptor"/>
    <property type="match status" value="1"/>
</dbReference>
<dbReference type="InterPro" id="IPR007110">
    <property type="entry name" value="Ig-like_dom"/>
</dbReference>
<dbReference type="Gene3D" id="2.60.40.10">
    <property type="entry name" value="Immunoglobulins"/>
    <property type="match status" value="5"/>
</dbReference>
<evidence type="ECO:0000256" key="7">
    <source>
        <dbReference type="ARBA" id="ARBA00022729"/>
    </source>
</evidence>
<keyword evidence="8" id="KW-0677">Repeat</keyword>
<keyword evidence="6 27" id="KW-0812">Transmembrane</keyword>
<evidence type="ECO:0000256" key="11">
    <source>
        <dbReference type="ARBA" id="ARBA00022840"/>
    </source>
</evidence>
<dbReference type="InterPro" id="IPR003598">
    <property type="entry name" value="Ig_sub2"/>
</dbReference>
<dbReference type="GO" id="GO:0043410">
    <property type="term" value="P:positive regulation of MAPK cascade"/>
    <property type="evidence" value="ECO:0007669"/>
    <property type="project" value="TreeGrafter"/>
</dbReference>
<evidence type="ECO:0000256" key="17">
    <source>
        <dbReference type="ARBA" id="ARBA00023180"/>
    </source>
</evidence>
<keyword evidence="16 30" id="KW-0675">Receptor</keyword>
<feature type="domain" description="Protein kinase" evidence="28">
    <location>
        <begin position="746"/>
        <end position="1025"/>
    </location>
</feature>
<evidence type="ECO:0000259" key="28">
    <source>
        <dbReference type="PROSITE" id="PS50011"/>
    </source>
</evidence>
<dbReference type="PANTHER" id="PTHR24416">
    <property type="entry name" value="TYROSINE-PROTEIN KINASE RECEPTOR"/>
    <property type="match status" value="1"/>
</dbReference>
<keyword evidence="11 22" id="KW-0067">ATP-binding</keyword>
<dbReference type="GO" id="GO:0005007">
    <property type="term" value="F:fibroblast growth factor receptor activity"/>
    <property type="evidence" value="ECO:0007669"/>
    <property type="project" value="TreeGrafter"/>
</dbReference>
<dbReference type="Pfam" id="PF07679">
    <property type="entry name" value="I-set"/>
    <property type="match status" value="1"/>
</dbReference>
<dbReference type="FunFam" id="3.30.200.20:FF:000011">
    <property type="entry name" value="Fibroblast growth factor receptor"/>
    <property type="match status" value="1"/>
</dbReference>
<dbReference type="PANTHER" id="PTHR24416:SF505">
    <property type="entry name" value="FIBROBLAST GROWTH FACTOR RECEPTOR 3"/>
    <property type="match status" value="1"/>
</dbReference>
<evidence type="ECO:0000256" key="12">
    <source>
        <dbReference type="ARBA" id="ARBA00022989"/>
    </source>
</evidence>
<evidence type="ECO:0000256" key="4">
    <source>
        <dbReference type="ARBA" id="ARBA00022553"/>
    </source>
</evidence>
<dbReference type="InterPro" id="IPR013783">
    <property type="entry name" value="Ig-like_fold"/>
</dbReference>
<dbReference type="PROSITE" id="PS00109">
    <property type="entry name" value="PROTEIN_KINASE_TYR"/>
    <property type="match status" value="1"/>
</dbReference>
<dbReference type="EMBL" id="SOYY01000008">
    <property type="protein sequence ID" value="KAA0717799.1"/>
    <property type="molecule type" value="Genomic_DNA"/>
</dbReference>
<feature type="binding site" evidence="22">
    <location>
        <begin position="753"/>
        <end position="760"/>
    </location>
    <ligand>
        <name>ATP</name>
        <dbReference type="ChEBI" id="CHEBI:30616"/>
    </ligand>
</feature>
<keyword evidence="5" id="KW-0808">Transferase</keyword>
<dbReference type="SMART" id="SM00409">
    <property type="entry name" value="IG"/>
    <property type="match status" value="4"/>
</dbReference>
<feature type="region of interest" description="Disordered" evidence="26">
    <location>
        <begin position="141"/>
        <end position="160"/>
    </location>
</feature>
<dbReference type="Proteomes" id="UP000324632">
    <property type="component" value="Chromosome 8"/>
</dbReference>
<evidence type="ECO:0000259" key="29">
    <source>
        <dbReference type="PROSITE" id="PS50835"/>
    </source>
</evidence>
<accession>A0A5A9P9V5</accession>
<dbReference type="InterPro" id="IPR003599">
    <property type="entry name" value="Ig_sub"/>
</dbReference>
<dbReference type="PROSITE" id="PS00107">
    <property type="entry name" value="PROTEIN_KINASE_ATP"/>
    <property type="match status" value="1"/>
</dbReference>
<dbReference type="InterPro" id="IPR011009">
    <property type="entry name" value="Kinase-like_dom_sf"/>
</dbReference>
<keyword evidence="15" id="KW-1015">Disulfide bond</keyword>
<evidence type="ECO:0000256" key="8">
    <source>
        <dbReference type="ARBA" id="ARBA00022737"/>
    </source>
</evidence>
<feature type="domain" description="Ig-like" evidence="29">
    <location>
        <begin position="45"/>
        <end position="141"/>
    </location>
</feature>
<evidence type="ECO:0000256" key="14">
    <source>
        <dbReference type="ARBA" id="ARBA00023137"/>
    </source>
</evidence>
<evidence type="ECO:0000256" key="23">
    <source>
        <dbReference type="PIRSR" id="PIRSR000615-3"/>
    </source>
</evidence>
<evidence type="ECO:0000256" key="24">
    <source>
        <dbReference type="PIRSR" id="PIRSR000615-4"/>
    </source>
</evidence>
<dbReference type="GO" id="GO:0043235">
    <property type="term" value="C:receptor complex"/>
    <property type="evidence" value="ECO:0007669"/>
    <property type="project" value="TreeGrafter"/>
</dbReference>
<dbReference type="Pfam" id="PF00047">
    <property type="entry name" value="ig"/>
    <property type="match status" value="1"/>
</dbReference>
<evidence type="ECO:0000256" key="10">
    <source>
        <dbReference type="ARBA" id="ARBA00022777"/>
    </source>
</evidence>
<evidence type="ECO:0000256" key="1">
    <source>
        <dbReference type="ARBA" id="ARBA00004251"/>
    </source>
</evidence>
<dbReference type="GO" id="GO:0046872">
    <property type="term" value="F:metal ion binding"/>
    <property type="evidence" value="ECO:0007669"/>
    <property type="project" value="UniProtKB-KW"/>
</dbReference>
<evidence type="ECO:0000256" key="22">
    <source>
        <dbReference type="PIRSR" id="PIRSR000615-2"/>
    </source>
</evidence>
<dbReference type="InterPro" id="IPR001245">
    <property type="entry name" value="Ser-Thr/Tyr_kinase_cat_dom"/>
</dbReference>
<evidence type="ECO:0000256" key="27">
    <source>
        <dbReference type="SAM" id="Phobius"/>
    </source>
</evidence>
<feature type="site" description="Important for interaction with phosphotyrosine-binding proteins" evidence="24">
    <location>
        <position position="1034"/>
    </location>
</feature>
<dbReference type="Pfam" id="PF07714">
    <property type="entry name" value="PK_Tyr_Ser-Thr"/>
    <property type="match status" value="1"/>
</dbReference>
<feature type="binding site" evidence="23">
    <location>
        <position position="896"/>
    </location>
    <ligand>
        <name>Mg(2+)</name>
        <dbReference type="ChEBI" id="CHEBI:18420"/>
    </ligand>
</feature>
<dbReference type="CDD" id="cd05857">
    <property type="entry name" value="IgI_2_FGFR"/>
    <property type="match status" value="1"/>
</dbReference>
<organism evidence="30 31">
    <name type="scientific">Triplophysa tibetana</name>
    <dbReference type="NCBI Taxonomy" id="1572043"/>
    <lineage>
        <taxon>Eukaryota</taxon>
        <taxon>Metazoa</taxon>
        <taxon>Chordata</taxon>
        <taxon>Craniata</taxon>
        <taxon>Vertebrata</taxon>
        <taxon>Euteleostomi</taxon>
        <taxon>Actinopterygii</taxon>
        <taxon>Neopterygii</taxon>
        <taxon>Teleostei</taxon>
        <taxon>Ostariophysi</taxon>
        <taxon>Cypriniformes</taxon>
        <taxon>Nemacheilidae</taxon>
        <taxon>Triplophysa</taxon>
    </lineage>
</organism>
<dbReference type="PIRSF" id="PIRSF000615">
    <property type="entry name" value="TyrPK_CSF1-R"/>
    <property type="match status" value="1"/>
</dbReference>
<dbReference type="InterPro" id="IPR017441">
    <property type="entry name" value="Protein_kinase_ATP_BS"/>
</dbReference>
<dbReference type="AlphaFoldDB" id="A0A5A9P9V5"/>
<dbReference type="GO" id="GO:0017134">
    <property type="term" value="F:fibroblast growth factor binding"/>
    <property type="evidence" value="ECO:0007669"/>
    <property type="project" value="TreeGrafter"/>
</dbReference>
<gene>
    <name evidence="30" type="ORF">E1301_Tti001607</name>
</gene>
<evidence type="ECO:0000256" key="13">
    <source>
        <dbReference type="ARBA" id="ARBA00023136"/>
    </source>
</evidence>
<dbReference type="PROSITE" id="PS50835">
    <property type="entry name" value="IG_LIKE"/>
    <property type="match status" value="2"/>
</dbReference>
<keyword evidence="12 27" id="KW-1133">Transmembrane helix</keyword>
<evidence type="ECO:0000256" key="9">
    <source>
        <dbReference type="ARBA" id="ARBA00022741"/>
    </source>
</evidence>
<evidence type="ECO:0000256" key="15">
    <source>
        <dbReference type="ARBA" id="ARBA00023157"/>
    </source>
</evidence>
<keyword evidence="4" id="KW-0597">Phosphoprotein</keyword>
<dbReference type="SMART" id="SM00219">
    <property type="entry name" value="TyrKc"/>
    <property type="match status" value="1"/>
</dbReference>
<keyword evidence="31" id="KW-1185">Reference proteome</keyword>
<keyword evidence="14" id="KW-0829">Tyrosine-protein kinase</keyword>
<dbReference type="GO" id="GO:0005886">
    <property type="term" value="C:plasma membrane"/>
    <property type="evidence" value="ECO:0007669"/>
    <property type="project" value="UniProtKB-SubCell"/>
</dbReference>
<comment type="subcellular location">
    <subcellularLocation>
        <location evidence="1">Cell membrane</location>
        <topology evidence="1">Single-pass type I membrane protein</topology>
    </subcellularLocation>
</comment>
<dbReference type="InterPro" id="IPR013098">
    <property type="entry name" value="Ig_I-set"/>
</dbReference>
<dbReference type="Gene3D" id="3.30.200.20">
    <property type="entry name" value="Phosphorylase Kinase, domain 1"/>
    <property type="match status" value="1"/>
</dbReference>
<dbReference type="FunFam" id="2.60.40.10:FF:000016">
    <property type="entry name" value="Fibroblast growth factor receptor"/>
    <property type="match status" value="1"/>
</dbReference>
<comment type="caution">
    <text evidence="30">The sequence shown here is derived from an EMBL/GenBank/DDBJ whole genome shotgun (WGS) entry which is preliminary data.</text>
</comment>
<keyword evidence="23" id="KW-0479">Metal-binding</keyword>
<sequence>MSESGQRGEDTSPCVAPHGMVQLSLLLYLTALILSPVNSASLLPPEPTDWVSSEVEVFLDDYVAGVGDTVDLSCSPHDSLFPIVWQKDGDTVSPSNRTRVGQKVLRIINVSYEDSGIYSCRHAQSSMLLGNYTVKITDSLSSGDDEDYDEESDDAEAPNWTRPDRMEKKLLAVPAANTVKFRCPADGNPQPTIHWLKNGKEFKGEQRMGGIKLRDQQWSLVMESAVPSDRGNYTCVVQNKYGTIRHTYQLDVLERSPHRPILQAGLPANQTVVVGRDVEFHCKVYSDAQPHIQWLKHIEVNGSHYGPNGTPYVHILKSTSLQLPIPPMLASHYRLERQENWGSPAFFFLRGERDGIHMFCAKLTAAVASRRGTAISSAALLTLHRRKREGTREEAPEKAMEKVSAESEGRAESAGRGGESVGWPDRHAILDSHIIETVFYWEPRDGFSLLHSLICAPSEAFPYPSHTQRMLSDRSCSFVSKVKEALDTLTLCNVSEKDAGQYWCRARNFLGMSENVFWLTVSQPGKALSKHPLSVKTLVVVARQTLRSLCFSLTNSLLFSHIKKGDLIQGLVMLLVYGSVSLSFSLLSQTAGINTTDKELEILYLTNVSFEDAGQYTCLAGNSIGFTHHSAWLTVLPAVEMEREDDYADILIYVTGCVLFILTMVIIILCRMRMNPQKTLPAPTVQKLSKFPLKRQVSLESNSSMNSNTPLVRIARLSSSDGPMLPNVSELELPSDPKWEFPRTKLTLGKPLGEGCFGQVVMAEAMGIDKEKPSKPLTVAVKMLKDDGTDKDLSDLVSEMEMMKMIGKHKNIINLLGACTQDGPLYVLVEYASKGNLREYLRARRPPGMDYSFDTCKIPNETLTFKELVSCAYQVARGMEYLASKKCIHRDLAARNVLVTEDNVMKIADFGLARDVHNIDYYKKTTNGRLPVKWMAPEALFDRIYTHQSDVWSYGVLLWEIFTLGGSPYPGIPVEELFKLLKEGHRMDKPANCTHELYMIMRECWHAVPSQRPTFRQLVEDHDRVLSMTSTDEYLDLSVPFEQYSPTCPDSNSTCSSGDDSVFAHDSLPDEPCLPKHHHSNGVIRT</sequence>
<evidence type="ECO:0000256" key="6">
    <source>
        <dbReference type="ARBA" id="ARBA00022692"/>
    </source>
</evidence>
<dbReference type="SUPFAM" id="SSF48726">
    <property type="entry name" value="Immunoglobulin"/>
    <property type="match status" value="4"/>
</dbReference>
<evidence type="ECO:0000256" key="5">
    <source>
        <dbReference type="ARBA" id="ARBA00022679"/>
    </source>
</evidence>
<feature type="binding site" evidence="22">
    <location>
        <position position="895"/>
    </location>
    <ligand>
        <name>ATP</name>
        <dbReference type="ChEBI" id="CHEBI:30616"/>
    </ligand>
</feature>
<dbReference type="GO" id="GO:0006915">
    <property type="term" value="P:apoptotic process"/>
    <property type="evidence" value="ECO:0007669"/>
    <property type="project" value="UniProtKB-KW"/>
</dbReference>
<keyword evidence="3" id="KW-1003">Cell membrane</keyword>
<dbReference type="InterPro" id="IPR013151">
    <property type="entry name" value="Immunoglobulin_dom"/>
</dbReference>
<evidence type="ECO:0000256" key="2">
    <source>
        <dbReference type="ARBA" id="ARBA00011902"/>
    </source>
</evidence>
<dbReference type="InterPro" id="IPR050122">
    <property type="entry name" value="RTK"/>
</dbReference>
<protein>
    <recommendedName>
        <fullName evidence="19">Fibroblast growth factor receptor 3</fullName>
        <ecNumber evidence="2">2.7.10.1</ecNumber>
    </recommendedName>
</protein>
<keyword evidence="13 27" id="KW-0472">Membrane</keyword>
<name>A0A5A9P9V5_9TELE</name>
<dbReference type="PROSITE" id="PS50011">
    <property type="entry name" value="PROTEIN_KINASE_DOM"/>
    <property type="match status" value="1"/>
</dbReference>
<proteinExistence type="predicted"/>
<dbReference type="PRINTS" id="PR00109">
    <property type="entry name" value="TYRKINASE"/>
</dbReference>
<reference evidence="30 31" key="1">
    <citation type="journal article" date="2019" name="Mol. Ecol. Resour.">
        <title>Chromosome-level genome assembly of Triplophysa tibetana, a fish adapted to the harsh high-altitude environment of the Tibetan Plateau.</title>
        <authorList>
            <person name="Yang X."/>
            <person name="Liu H."/>
            <person name="Ma Z."/>
            <person name="Zou Y."/>
            <person name="Zou M."/>
            <person name="Mao Y."/>
            <person name="Li X."/>
            <person name="Wang H."/>
            <person name="Chen T."/>
            <person name="Wang W."/>
            <person name="Yang R."/>
        </authorList>
    </citation>
    <scope>NUCLEOTIDE SEQUENCE [LARGE SCALE GENOMIC DNA]</scope>
    <source>
        <strain evidence="30">TTIB1903HZAU</strain>
        <tissue evidence="30">Muscle</tissue>
    </source>
</reference>
<dbReference type="InterPro" id="IPR020635">
    <property type="entry name" value="Tyr_kinase_cat_dom"/>
</dbReference>
<evidence type="ECO:0000256" key="19">
    <source>
        <dbReference type="ARBA" id="ARBA00039657"/>
    </source>
</evidence>
<dbReference type="InterPro" id="IPR036179">
    <property type="entry name" value="Ig-like_dom_sf"/>
</dbReference>
<evidence type="ECO:0000256" key="16">
    <source>
        <dbReference type="ARBA" id="ARBA00023170"/>
    </source>
</evidence>
<evidence type="ECO:0000256" key="26">
    <source>
        <dbReference type="SAM" id="MobiDB-lite"/>
    </source>
</evidence>
<keyword evidence="18" id="KW-0393">Immunoglobulin domain</keyword>
<keyword evidence="9 22" id="KW-0547">Nucleotide-binding</keyword>
<dbReference type="SMART" id="SM00408">
    <property type="entry name" value="IGc2"/>
    <property type="match status" value="4"/>
</dbReference>
<feature type="active site" description="Proton acceptor" evidence="21">
    <location>
        <position position="891"/>
    </location>
</feature>
<keyword evidence="17" id="KW-0325">Glycoprotein</keyword>
<evidence type="ECO:0000256" key="25">
    <source>
        <dbReference type="PROSITE-ProRule" id="PRU10141"/>
    </source>
</evidence>
<evidence type="ECO:0000313" key="30">
    <source>
        <dbReference type="EMBL" id="KAA0717799.1"/>
    </source>
</evidence>
<evidence type="ECO:0000256" key="3">
    <source>
        <dbReference type="ARBA" id="ARBA00022475"/>
    </source>
</evidence>
<dbReference type="InterPro" id="IPR000719">
    <property type="entry name" value="Prot_kinase_dom"/>
</dbReference>
<dbReference type="CDD" id="cd05100">
    <property type="entry name" value="PTKc_FGFR3"/>
    <property type="match status" value="1"/>
</dbReference>
<evidence type="ECO:0000313" key="31">
    <source>
        <dbReference type="Proteomes" id="UP000324632"/>
    </source>
</evidence>
<dbReference type="InterPro" id="IPR008266">
    <property type="entry name" value="Tyr_kinase_AS"/>
</dbReference>
<evidence type="ECO:0000256" key="20">
    <source>
        <dbReference type="ARBA" id="ARBA00051243"/>
    </source>
</evidence>
<dbReference type="EC" id="2.7.10.1" evidence="2"/>
<dbReference type="Gene3D" id="1.10.510.10">
    <property type="entry name" value="Transferase(Phosphotransferase) domain 1"/>
    <property type="match status" value="1"/>
</dbReference>